<dbReference type="OrthoDB" id="680809at2759"/>
<reference evidence="2" key="2">
    <citation type="submission" date="2025-08" db="UniProtKB">
        <authorList>
            <consortium name="RefSeq"/>
        </authorList>
    </citation>
    <scope>IDENTIFICATION</scope>
    <source>
        <tissue evidence="2">Young leaves</tissue>
    </source>
</reference>
<name>A0A8B8ZE77_PHODC</name>
<protein>
    <submittedName>
        <fullName evidence="2">Uncharacterized protein LOC120104476</fullName>
    </submittedName>
</protein>
<dbReference type="Proteomes" id="UP000228380">
    <property type="component" value="Chromosome 18"/>
</dbReference>
<proteinExistence type="predicted"/>
<organism evidence="1 2">
    <name type="scientific">Phoenix dactylifera</name>
    <name type="common">Date palm</name>
    <dbReference type="NCBI Taxonomy" id="42345"/>
    <lineage>
        <taxon>Eukaryota</taxon>
        <taxon>Viridiplantae</taxon>
        <taxon>Streptophyta</taxon>
        <taxon>Embryophyta</taxon>
        <taxon>Tracheophyta</taxon>
        <taxon>Spermatophyta</taxon>
        <taxon>Magnoliopsida</taxon>
        <taxon>Liliopsida</taxon>
        <taxon>Arecaceae</taxon>
        <taxon>Coryphoideae</taxon>
        <taxon>Phoeniceae</taxon>
        <taxon>Phoenix</taxon>
    </lineage>
</organism>
<dbReference type="RefSeq" id="XP_038971602.1">
    <property type="nucleotide sequence ID" value="XM_039115674.1"/>
</dbReference>
<dbReference type="KEGG" id="pda:120104476"/>
<sequence length="117" mass="13712">MTLYKATAKILAVRLRDILPRLISPEQRAFVGGRSITDNVLIAQEFMFDLRRAPMRRSLMGIKLDMERAYGRMRWDLVQQSLQGFGWRSREMDQLGHGMCAGCFFRHFGEWNVILFL</sequence>
<gene>
    <name evidence="2" type="primary">LOC120104476</name>
</gene>
<dbReference type="GeneID" id="120104476"/>
<dbReference type="AlphaFoldDB" id="A0A8B8ZE77"/>
<reference evidence="1" key="1">
    <citation type="journal article" date="2019" name="Nat. Commun.">
        <title>Genome-wide association mapping of date palm fruit traits.</title>
        <authorList>
            <person name="Hazzouri K.M."/>
            <person name="Gros-Balthazard M."/>
            <person name="Flowers J.M."/>
            <person name="Copetti D."/>
            <person name="Lemansour A."/>
            <person name="Lebrun M."/>
            <person name="Masmoudi K."/>
            <person name="Ferrand S."/>
            <person name="Dhar M.I."/>
            <person name="Fresquez Z.A."/>
            <person name="Rosas U."/>
            <person name="Zhang J."/>
            <person name="Talag J."/>
            <person name="Lee S."/>
            <person name="Kudrna D."/>
            <person name="Powell R.F."/>
            <person name="Leitch I.J."/>
            <person name="Krueger R.R."/>
            <person name="Wing R.A."/>
            <person name="Amiri K.M.A."/>
            <person name="Purugganan M.D."/>
        </authorList>
    </citation>
    <scope>NUCLEOTIDE SEQUENCE [LARGE SCALE GENOMIC DNA]</scope>
    <source>
        <strain evidence="1">cv. Khalas</strain>
    </source>
</reference>
<accession>A0A8B8ZE77</accession>
<keyword evidence="1" id="KW-1185">Reference proteome</keyword>
<evidence type="ECO:0000313" key="2">
    <source>
        <dbReference type="RefSeq" id="XP_038971602.1"/>
    </source>
</evidence>
<evidence type="ECO:0000313" key="1">
    <source>
        <dbReference type="Proteomes" id="UP000228380"/>
    </source>
</evidence>